<accession>A0ABU8LA22</accession>
<dbReference type="Proteomes" id="UP001371224">
    <property type="component" value="Unassembled WGS sequence"/>
</dbReference>
<evidence type="ECO:0000256" key="1">
    <source>
        <dbReference type="ARBA" id="ARBA00022630"/>
    </source>
</evidence>
<evidence type="ECO:0000259" key="4">
    <source>
        <dbReference type="Pfam" id="PF07992"/>
    </source>
</evidence>
<gene>
    <name evidence="5" type="ORF">WDU99_07515</name>
</gene>
<dbReference type="PANTHER" id="PTHR48105">
    <property type="entry name" value="THIOREDOXIN REDUCTASE 1-RELATED-RELATED"/>
    <property type="match status" value="1"/>
</dbReference>
<feature type="domain" description="FAD/NAD(P)-binding" evidence="4">
    <location>
        <begin position="178"/>
        <end position="280"/>
    </location>
</feature>
<dbReference type="InterPro" id="IPR036188">
    <property type="entry name" value="FAD/NAD-bd_sf"/>
</dbReference>
<keyword evidence="6" id="KW-1185">Reference proteome</keyword>
<comment type="caution">
    <text evidence="5">The sequence shown here is derived from an EMBL/GenBank/DDBJ whole genome shotgun (WGS) entry which is preliminary data.</text>
</comment>
<dbReference type="Gene3D" id="3.50.50.60">
    <property type="entry name" value="FAD/NAD(P)-binding domain"/>
    <property type="match status" value="2"/>
</dbReference>
<feature type="domain" description="FAD/NAD(P)-binding" evidence="4">
    <location>
        <begin position="3"/>
        <end position="139"/>
    </location>
</feature>
<protein>
    <submittedName>
        <fullName evidence="5">NAD(P)/FAD-dependent oxidoreductase</fullName>
    </submittedName>
</protein>
<keyword evidence="1" id="KW-0285">Flavoprotein</keyword>
<evidence type="ECO:0000313" key="5">
    <source>
        <dbReference type="EMBL" id="MEJ1088162.1"/>
    </source>
</evidence>
<dbReference type="RefSeq" id="WP_337331828.1">
    <property type="nucleotide sequence ID" value="NZ_JBBDGM010000005.1"/>
</dbReference>
<proteinExistence type="predicted"/>
<dbReference type="EMBL" id="JBBDGM010000005">
    <property type="protein sequence ID" value="MEJ1088162.1"/>
    <property type="molecule type" value="Genomic_DNA"/>
</dbReference>
<organism evidence="5 6">
    <name type="scientific">Microbacterium bandirmense</name>
    <dbReference type="NCBI Taxonomy" id="3122050"/>
    <lineage>
        <taxon>Bacteria</taxon>
        <taxon>Bacillati</taxon>
        <taxon>Actinomycetota</taxon>
        <taxon>Actinomycetes</taxon>
        <taxon>Micrococcales</taxon>
        <taxon>Microbacteriaceae</taxon>
        <taxon>Microbacterium</taxon>
    </lineage>
</organism>
<dbReference type="InterPro" id="IPR023753">
    <property type="entry name" value="FAD/NAD-binding_dom"/>
</dbReference>
<evidence type="ECO:0000256" key="2">
    <source>
        <dbReference type="ARBA" id="ARBA00023002"/>
    </source>
</evidence>
<sequence>MREVIIIGAGPAGLQAALTLGRMHRSALIIDSGEYRNGPVQHMHNVLANDGTAPADFRAVARAQLTEYATVELREGAVEHVRAVDGGFEAALAGGAVERATRVVLATGMIDDLPTVPGLAELWGTHAFSCPFCDGHEFSGRRVGVLGADPRVEHIVRMLRPIVDALTVFDGGELDAGASAALSALGADLHHAPITSVAAHAGGVTVSAGEPVQVAGLFVTSGTARQRAPFAQQLDLRMLPSGAIEIDDFGRTSLPGVWAAGDIAHRASLPGAMASVMMAAAAGQLAGASIVGELVA</sequence>
<evidence type="ECO:0000313" key="6">
    <source>
        <dbReference type="Proteomes" id="UP001371224"/>
    </source>
</evidence>
<dbReference type="PRINTS" id="PR00368">
    <property type="entry name" value="FADPNR"/>
</dbReference>
<name>A0ABU8LA22_9MICO</name>
<comment type="catalytic activity">
    <reaction evidence="3">
        <text>[thioredoxin]-dithiol + NADP(+) = [thioredoxin]-disulfide + NADPH + H(+)</text>
        <dbReference type="Rhea" id="RHEA:20345"/>
        <dbReference type="Rhea" id="RHEA-COMP:10698"/>
        <dbReference type="Rhea" id="RHEA-COMP:10700"/>
        <dbReference type="ChEBI" id="CHEBI:15378"/>
        <dbReference type="ChEBI" id="CHEBI:29950"/>
        <dbReference type="ChEBI" id="CHEBI:50058"/>
        <dbReference type="ChEBI" id="CHEBI:57783"/>
        <dbReference type="ChEBI" id="CHEBI:58349"/>
        <dbReference type="EC" id="1.8.1.9"/>
    </reaction>
</comment>
<evidence type="ECO:0000256" key="3">
    <source>
        <dbReference type="ARBA" id="ARBA00048132"/>
    </source>
</evidence>
<dbReference type="InterPro" id="IPR050097">
    <property type="entry name" value="Ferredoxin-NADP_redctase_2"/>
</dbReference>
<dbReference type="SUPFAM" id="SSF51905">
    <property type="entry name" value="FAD/NAD(P)-binding domain"/>
    <property type="match status" value="1"/>
</dbReference>
<dbReference type="PRINTS" id="PR00469">
    <property type="entry name" value="PNDRDTASEII"/>
</dbReference>
<dbReference type="Pfam" id="PF07992">
    <property type="entry name" value="Pyr_redox_2"/>
    <property type="match status" value="2"/>
</dbReference>
<keyword evidence="2" id="KW-0560">Oxidoreductase</keyword>
<reference evidence="5 6" key="1">
    <citation type="submission" date="2024-02" db="EMBL/GenBank/DDBJ databases">
        <authorList>
            <person name="Saticioglu I.B."/>
        </authorList>
    </citation>
    <scope>NUCLEOTIDE SEQUENCE [LARGE SCALE GENOMIC DNA]</scope>
    <source>
        <strain evidence="5 6">Mu-80</strain>
    </source>
</reference>